<dbReference type="EMBL" id="LNYH01000070">
    <property type="protein sequence ID" value="KTD23656.1"/>
    <property type="molecule type" value="Genomic_DNA"/>
</dbReference>
<dbReference type="SUPFAM" id="SSF47323">
    <property type="entry name" value="Anticodon-binding domain of a subclass of class I aminoacyl-tRNA synthetases"/>
    <property type="match status" value="1"/>
</dbReference>
<comment type="subcellular location">
    <subcellularLocation>
        <location evidence="1 12">Cytoplasm</location>
    </subcellularLocation>
</comment>
<dbReference type="RefSeq" id="WP_058501690.1">
    <property type="nucleotide sequence ID" value="NZ_CAAAJA010000057.1"/>
</dbReference>
<feature type="short sequence motif" description="'KMSKS' region" evidence="12">
    <location>
        <begin position="266"/>
        <end position="270"/>
    </location>
</feature>
<proteinExistence type="inferred from homology"/>
<evidence type="ECO:0000256" key="9">
    <source>
        <dbReference type="ARBA" id="ARBA00022840"/>
    </source>
</evidence>
<dbReference type="InterPro" id="IPR015803">
    <property type="entry name" value="Cys-tRNA-ligase"/>
</dbReference>
<dbReference type="PANTHER" id="PTHR10890">
    <property type="entry name" value="CYSTEINYL-TRNA SYNTHETASE"/>
    <property type="match status" value="1"/>
</dbReference>
<dbReference type="STRING" id="454.Lisr_1337"/>
<feature type="binding site" evidence="12">
    <location>
        <position position="209"/>
    </location>
    <ligand>
        <name>Zn(2+)</name>
        <dbReference type="ChEBI" id="CHEBI:29105"/>
    </ligand>
</feature>
<feature type="binding site" evidence="12">
    <location>
        <position position="234"/>
    </location>
    <ligand>
        <name>Zn(2+)</name>
        <dbReference type="ChEBI" id="CHEBI:29105"/>
    </ligand>
</feature>
<keyword evidence="7 12" id="KW-0547">Nucleotide-binding</keyword>
<feature type="binding site" evidence="12">
    <location>
        <position position="269"/>
    </location>
    <ligand>
        <name>ATP</name>
        <dbReference type="ChEBI" id="CHEBI:30616"/>
    </ligand>
</feature>
<dbReference type="Pfam" id="PF01406">
    <property type="entry name" value="tRNA-synt_1e"/>
    <property type="match status" value="1"/>
</dbReference>
<dbReference type="Gene3D" id="1.20.120.1910">
    <property type="entry name" value="Cysteine-tRNA ligase, C-terminal anti-codon recognition domain"/>
    <property type="match status" value="1"/>
</dbReference>
<dbReference type="FunFam" id="3.40.50.620:FF:000009">
    <property type="entry name" value="Cysteine--tRNA ligase"/>
    <property type="match status" value="1"/>
</dbReference>
<keyword evidence="11 12" id="KW-0030">Aminoacyl-tRNA synthetase</keyword>
<dbReference type="HAMAP" id="MF_00041">
    <property type="entry name" value="Cys_tRNA_synth"/>
    <property type="match status" value="1"/>
</dbReference>
<evidence type="ECO:0000256" key="2">
    <source>
        <dbReference type="ARBA" id="ARBA00005594"/>
    </source>
</evidence>
<keyword evidence="10 12" id="KW-0648">Protein biosynthesis</keyword>
<evidence type="ECO:0000256" key="6">
    <source>
        <dbReference type="ARBA" id="ARBA00022723"/>
    </source>
</evidence>
<dbReference type="OrthoDB" id="9815130at2"/>
<organism evidence="14 15">
    <name type="scientific">Legionella israelensis</name>
    <dbReference type="NCBI Taxonomy" id="454"/>
    <lineage>
        <taxon>Bacteria</taxon>
        <taxon>Pseudomonadati</taxon>
        <taxon>Pseudomonadota</taxon>
        <taxon>Gammaproteobacteria</taxon>
        <taxon>Legionellales</taxon>
        <taxon>Legionellaceae</taxon>
        <taxon>Legionella</taxon>
    </lineage>
</organism>
<dbReference type="InterPro" id="IPR024909">
    <property type="entry name" value="Cys-tRNA/MSH_ligase"/>
</dbReference>
<feature type="binding site" evidence="12">
    <location>
        <position position="238"/>
    </location>
    <ligand>
        <name>Zn(2+)</name>
        <dbReference type="ChEBI" id="CHEBI:29105"/>
    </ligand>
</feature>
<keyword evidence="9 12" id="KW-0067">ATP-binding</keyword>
<dbReference type="AlphaFoldDB" id="A0A0W0VUE4"/>
<feature type="short sequence motif" description="'HIGH' region" evidence="12">
    <location>
        <begin position="30"/>
        <end position="40"/>
    </location>
</feature>
<name>A0A0W0VUE4_9GAMM</name>
<feature type="binding site" evidence="12">
    <location>
        <position position="28"/>
    </location>
    <ligand>
        <name>Zn(2+)</name>
        <dbReference type="ChEBI" id="CHEBI:29105"/>
    </ligand>
</feature>
<gene>
    <name evidence="12 14" type="primary">cysS</name>
    <name evidence="14" type="ORF">Lisr_1337</name>
</gene>
<comment type="subunit">
    <text evidence="3 12">Monomer.</text>
</comment>
<dbReference type="InterPro" id="IPR015273">
    <property type="entry name" value="Cys-tRNA-synt_Ia_DALR"/>
</dbReference>
<comment type="caution">
    <text evidence="14">The sequence shown here is derived from an EMBL/GenBank/DDBJ whole genome shotgun (WGS) entry which is preliminary data.</text>
</comment>
<evidence type="ECO:0000313" key="15">
    <source>
        <dbReference type="Proteomes" id="UP000054761"/>
    </source>
</evidence>
<comment type="similarity">
    <text evidence="2 12">Belongs to the class-I aminoacyl-tRNA synthetase family.</text>
</comment>
<evidence type="ECO:0000256" key="4">
    <source>
        <dbReference type="ARBA" id="ARBA00022490"/>
    </source>
</evidence>
<evidence type="ECO:0000256" key="3">
    <source>
        <dbReference type="ARBA" id="ARBA00011245"/>
    </source>
</evidence>
<evidence type="ECO:0000256" key="5">
    <source>
        <dbReference type="ARBA" id="ARBA00022598"/>
    </source>
</evidence>
<dbReference type="CDD" id="cd07963">
    <property type="entry name" value="Anticodon_Ia_Cys"/>
    <property type="match status" value="1"/>
</dbReference>
<keyword evidence="5 12" id="KW-0436">Ligase</keyword>
<dbReference type="NCBIfam" id="TIGR00435">
    <property type="entry name" value="cysS"/>
    <property type="match status" value="1"/>
</dbReference>
<dbReference type="SMART" id="SM00840">
    <property type="entry name" value="DALR_2"/>
    <property type="match status" value="1"/>
</dbReference>
<sequence length="458" mass="52496">MLQVYNSLTRTKEKFKPITPGKIGLYVCGITVYDRCHLGHARSMVCFDVMVRFLRSQGFKVKFVRNITDIDDKIIARAAERNISIEALTEQYITAMHEDMRALNILLPDIEPRATTHIDSIIQLIERLLKKGYAYISENGDVCYQVEKFKDYGKLSHKDIEGLMSGARVDIVKEKRSPLDFVLWKKAKLAEPSWPSPWGEGRPGWHIECSAMSMHELGEHFDIHGGGLDLQFPHHENEIAQSEAVSGKALANYWIHVGMLQVNNEKMAKSLGNFFTIQDVLKVHHSEVVRYFLLSSHYRSPLNYSEENLHNAARGLTRLYQTIKDVPLEDHAQHLDEQWLSQFNEAMNDDFNTPEALSVMFQLSHEVNKRYDPVLVATLKHMASILGIMQSSAISFLQGGLKEVDKKEIEDLIQQRLEARAQRNWQKADEIRDLLILKGIELEDGPTGTSWRTKKNNL</sequence>
<evidence type="ECO:0000313" key="14">
    <source>
        <dbReference type="EMBL" id="KTD23656.1"/>
    </source>
</evidence>
<dbReference type="CDD" id="cd00672">
    <property type="entry name" value="CysRS_core"/>
    <property type="match status" value="1"/>
</dbReference>
<dbReference type="GO" id="GO:0006423">
    <property type="term" value="P:cysteinyl-tRNA aminoacylation"/>
    <property type="evidence" value="ECO:0007669"/>
    <property type="project" value="UniProtKB-UniRule"/>
</dbReference>
<dbReference type="EC" id="6.1.1.16" evidence="12"/>
<dbReference type="PATRIC" id="fig|454.4.peg.1444"/>
<evidence type="ECO:0000256" key="7">
    <source>
        <dbReference type="ARBA" id="ARBA00022741"/>
    </source>
</evidence>
<evidence type="ECO:0000256" key="8">
    <source>
        <dbReference type="ARBA" id="ARBA00022833"/>
    </source>
</evidence>
<dbReference type="GO" id="GO:0008270">
    <property type="term" value="F:zinc ion binding"/>
    <property type="evidence" value="ECO:0007669"/>
    <property type="project" value="UniProtKB-UniRule"/>
</dbReference>
<dbReference type="SUPFAM" id="SSF52374">
    <property type="entry name" value="Nucleotidylyl transferase"/>
    <property type="match status" value="1"/>
</dbReference>
<keyword evidence="4 12" id="KW-0963">Cytoplasm</keyword>
<dbReference type="Gene3D" id="3.40.50.620">
    <property type="entry name" value="HUPs"/>
    <property type="match status" value="1"/>
</dbReference>
<keyword evidence="6 12" id="KW-0479">Metal-binding</keyword>
<reference evidence="14 15" key="1">
    <citation type="submission" date="2015-11" db="EMBL/GenBank/DDBJ databases">
        <title>Genomic analysis of 38 Legionella species identifies large and diverse effector repertoires.</title>
        <authorList>
            <person name="Burstein D."/>
            <person name="Amaro F."/>
            <person name="Zusman T."/>
            <person name="Lifshitz Z."/>
            <person name="Cohen O."/>
            <person name="Gilbert J.A."/>
            <person name="Pupko T."/>
            <person name="Shuman H.A."/>
            <person name="Segal G."/>
        </authorList>
    </citation>
    <scope>NUCLEOTIDE SEQUENCE [LARGE SCALE GENOMIC DNA]</scope>
    <source>
        <strain evidence="14 15">Bercovier 4</strain>
    </source>
</reference>
<dbReference type="GO" id="GO:0004817">
    <property type="term" value="F:cysteine-tRNA ligase activity"/>
    <property type="evidence" value="ECO:0007669"/>
    <property type="project" value="UniProtKB-UniRule"/>
</dbReference>
<protein>
    <recommendedName>
        <fullName evidence="12">Cysteine--tRNA ligase</fullName>
        <ecNumber evidence="12">6.1.1.16</ecNumber>
    </recommendedName>
    <alternativeName>
        <fullName evidence="12">Cysteinyl-tRNA synthetase</fullName>
        <shortName evidence="12">CysRS</shortName>
    </alternativeName>
</protein>
<dbReference type="InterPro" id="IPR014729">
    <property type="entry name" value="Rossmann-like_a/b/a_fold"/>
</dbReference>
<dbReference type="Pfam" id="PF09190">
    <property type="entry name" value="DALR_2"/>
    <property type="match status" value="1"/>
</dbReference>
<evidence type="ECO:0000259" key="13">
    <source>
        <dbReference type="SMART" id="SM00840"/>
    </source>
</evidence>
<dbReference type="PANTHER" id="PTHR10890:SF3">
    <property type="entry name" value="CYSTEINE--TRNA LIGASE, CYTOPLASMIC"/>
    <property type="match status" value="1"/>
</dbReference>
<feature type="domain" description="Cysteinyl-tRNA synthetase class Ia DALR" evidence="13">
    <location>
        <begin position="342"/>
        <end position="397"/>
    </location>
</feature>
<evidence type="ECO:0000256" key="11">
    <source>
        <dbReference type="ARBA" id="ARBA00023146"/>
    </source>
</evidence>
<evidence type="ECO:0000256" key="10">
    <source>
        <dbReference type="ARBA" id="ARBA00022917"/>
    </source>
</evidence>
<dbReference type="GO" id="GO:0005829">
    <property type="term" value="C:cytosol"/>
    <property type="evidence" value="ECO:0007669"/>
    <property type="project" value="TreeGrafter"/>
</dbReference>
<dbReference type="GO" id="GO:0005524">
    <property type="term" value="F:ATP binding"/>
    <property type="evidence" value="ECO:0007669"/>
    <property type="project" value="UniProtKB-UniRule"/>
</dbReference>
<dbReference type="InterPro" id="IPR032678">
    <property type="entry name" value="tRNA-synt_1_cat_dom"/>
</dbReference>
<dbReference type="InterPro" id="IPR009080">
    <property type="entry name" value="tRNAsynth_Ia_anticodon-bd"/>
</dbReference>
<evidence type="ECO:0000256" key="1">
    <source>
        <dbReference type="ARBA" id="ARBA00004496"/>
    </source>
</evidence>
<dbReference type="Proteomes" id="UP000054761">
    <property type="component" value="Unassembled WGS sequence"/>
</dbReference>
<accession>A0A0W0VUE4</accession>
<dbReference type="PRINTS" id="PR00983">
    <property type="entry name" value="TRNASYNTHCYS"/>
</dbReference>
<evidence type="ECO:0000256" key="12">
    <source>
        <dbReference type="HAMAP-Rule" id="MF_00041"/>
    </source>
</evidence>
<keyword evidence="8 12" id="KW-0862">Zinc</keyword>
<comment type="cofactor">
    <cofactor evidence="12">
        <name>Zn(2+)</name>
        <dbReference type="ChEBI" id="CHEBI:29105"/>
    </cofactor>
    <text evidence="12">Binds 1 zinc ion per subunit.</text>
</comment>
<comment type="catalytic activity">
    <reaction evidence="12">
        <text>tRNA(Cys) + L-cysteine + ATP = L-cysteinyl-tRNA(Cys) + AMP + diphosphate</text>
        <dbReference type="Rhea" id="RHEA:17773"/>
        <dbReference type="Rhea" id="RHEA-COMP:9661"/>
        <dbReference type="Rhea" id="RHEA-COMP:9679"/>
        <dbReference type="ChEBI" id="CHEBI:30616"/>
        <dbReference type="ChEBI" id="CHEBI:33019"/>
        <dbReference type="ChEBI" id="CHEBI:35235"/>
        <dbReference type="ChEBI" id="CHEBI:78442"/>
        <dbReference type="ChEBI" id="CHEBI:78517"/>
        <dbReference type="ChEBI" id="CHEBI:456215"/>
        <dbReference type="EC" id="6.1.1.16"/>
    </reaction>
</comment>
<keyword evidence="15" id="KW-1185">Reference proteome</keyword>